<dbReference type="RefSeq" id="WP_069408140.1">
    <property type="nucleotide sequence ID" value="NZ_JBHRZJ010000001.1"/>
</dbReference>
<dbReference type="Gene3D" id="3.40.50.150">
    <property type="entry name" value="Vaccinia Virus protein VP39"/>
    <property type="match status" value="1"/>
</dbReference>
<evidence type="ECO:0000313" key="3">
    <source>
        <dbReference type="EMBL" id="ODQ84358.1"/>
    </source>
</evidence>
<evidence type="ECO:0000259" key="2">
    <source>
        <dbReference type="Pfam" id="PF13649"/>
    </source>
</evidence>
<organism evidence="3 4">
    <name type="scientific">Mycolicibacterium holsaticum</name>
    <dbReference type="NCBI Taxonomy" id="152142"/>
    <lineage>
        <taxon>Bacteria</taxon>
        <taxon>Bacillati</taxon>
        <taxon>Actinomycetota</taxon>
        <taxon>Actinomycetes</taxon>
        <taxon>Mycobacteriales</taxon>
        <taxon>Mycobacteriaceae</taxon>
        <taxon>Mycolicibacterium</taxon>
    </lineage>
</organism>
<dbReference type="EMBL" id="MIGZ01000290">
    <property type="protein sequence ID" value="ODQ84358.1"/>
    <property type="molecule type" value="Genomic_DNA"/>
</dbReference>
<proteinExistence type="predicted"/>
<dbReference type="InterPro" id="IPR029063">
    <property type="entry name" value="SAM-dependent_MTases_sf"/>
</dbReference>
<name>A0A1E3R361_9MYCO</name>
<accession>A0A1E3R361</accession>
<keyword evidence="1" id="KW-0808">Transferase</keyword>
<dbReference type="CDD" id="cd02440">
    <property type="entry name" value="AdoMet_MTases"/>
    <property type="match status" value="1"/>
</dbReference>
<protein>
    <recommendedName>
        <fullName evidence="2">Methyltransferase domain-containing protein</fullName>
    </recommendedName>
</protein>
<dbReference type="GO" id="GO:0016740">
    <property type="term" value="F:transferase activity"/>
    <property type="evidence" value="ECO:0007669"/>
    <property type="project" value="UniProtKB-KW"/>
</dbReference>
<sequence length="210" mass="23278">MTSELDQSYWDGRWQQVYRTRQAIADSREPNPQLRAEVNALPPGRALDAGCGNGSDAIWLATKGWRVTAADFSTTALKHARMRADHAGMADQIDWLHADLSIWTPPAARFDLVTSHYLHGVPQRTSVFRRLGSAVTPGGTLLIVGHHPDDRPDDPAAPPLEAFFRVEELLDALDPAQWHVVVAETRVRPGDDPDGKPITRTDAVLRALRR</sequence>
<dbReference type="SUPFAM" id="SSF53335">
    <property type="entry name" value="S-adenosyl-L-methionine-dependent methyltransferases"/>
    <property type="match status" value="1"/>
</dbReference>
<gene>
    <name evidence="3" type="ORF">BHQ17_27490</name>
</gene>
<dbReference type="AlphaFoldDB" id="A0A1E3R361"/>
<comment type="caution">
    <text evidence="3">The sequence shown here is derived from an EMBL/GenBank/DDBJ whole genome shotgun (WGS) entry which is preliminary data.</text>
</comment>
<keyword evidence="4" id="KW-1185">Reference proteome</keyword>
<dbReference type="PANTHER" id="PTHR43861">
    <property type="entry name" value="TRANS-ACONITATE 2-METHYLTRANSFERASE-RELATED"/>
    <property type="match status" value="1"/>
</dbReference>
<evidence type="ECO:0000313" key="4">
    <source>
        <dbReference type="Proteomes" id="UP000094243"/>
    </source>
</evidence>
<evidence type="ECO:0000256" key="1">
    <source>
        <dbReference type="ARBA" id="ARBA00022679"/>
    </source>
</evidence>
<dbReference type="OrthoDB" id="9786503at2"/>
<dbReference type="Pfam" id="PF13649">
    <property type="entry name" value="Methyltransf_25"/>
    <property type="match status" value="1"/>
</dbReference>
<reference evidence="4" key="1">
    <citation type="submission" date="2016-09" db="EMBL/GenBank/DDBJ databases">
        <authorList>
            <person name="Greninger A.L."/>
            <person name="Jerome K.R."/>
            <person name="Mcnair B."/>
            <person name="Wallis C."/>
            <person name="Fang F."/>
        </authorList>
    </citation>
    <scope>NUCLEOTIDE SEQUENCE [LARGE SCALE GENOMIC DNA]</scope>
    <source>
        <strain evidence="4">M7</strain>
    </source>
</reference>
<feature type="domain" description="Methyltransferase" evidence="2">
    <location>
        <begin position="47"/>
        <end position="139"/>
    </location>
</feature>
<dbReference type="InterPro" id="IPR041698">
    <property type="entry name" value="Methyltransf_25"/>
</dbReference>
<dbReference type="Proteomes" id="UP000094243">
    <property type="component" value="Unassembled WGS sequence"/>
</dbReference>